<dbReference type="EMBL" id="MU118448">
    <property type="protein sequence ID" value="KAF9642489.1"/>
    <property type="molecule type" value="Genomic_DNA"/>
</dbReference>
<reference evidence="1" key="2">
    <citation type="journal article" date="2020" name="Nat. Commun.">
        <title>Large-scale genome sequencing of mycorrhizal fungi provides insights into the early evolution of symbiotic traits.</title>
        <authorList>
            <person name="Miyauchi S."/>
            <person name="Kiss E."/>
            <person name="Kuo A."/>
            <person name="Drula E."/>
            <person name="Kohler A."/>
            <person name="Sanchez-Garcia M."/>
            <person name="Morin E."/>
            <person name="Andreopoulos B."/>
            <person name="Barry K.W."/>
            <person name="Bonito G."/>
            <person name="Buee M."/>
            <person name="Carver A."/>
            <person name="Chen C."/>
            <person name="Cichocki N."/>
            <person name="Clum A."/>
            <person name="Culley D."/>
            <person name="Crous P.W."/>
            <person name="Fauchery L."/>
            <person name="Girlanda M."/>
            <person name="Hayes R.D."/>
            <person name="Keri Z."/>
            <person name="LaButti K."/>
            <person name="Lipzen A."/>
            <person name="Lombard V."/>
            <person name="Magnuson J."/>
            <person name="Maillard F."/>
            <person name="Murat C."/>
            <person name="Nolan M."/>
            <person name="Ohm R.A."/>
            <person name="Pangilinan J."/>
            <person name="Pereira M.F."/>
            <person name="Perotto S."/>
            <person name="Peter M."/>
            <person name="Pfister S."/>
            <person name="Riley R."/>
            <person name="Sitrit Y."/>
            <person name="Stielow J.B."/>
            <person name="Szollosi G."/>
            <person name="Zifcakova L."/>
            <person name="Stursova M."/>
            <person name="Spatafora J.W."/>
            <person name="Tedersoo L."/>
            <person name="Vaario L.M."/>
            <person name="Yamada A."/>
            <person name="Yan M."/>
            <person name="Wang P."/>
            <person name="Xu J."/>
            <person name="Bruns T."/>
            <person name="Baldrian P."/>
            <person name="Vilgalys R."/>
            <person name="Dunand C."/>
            <person name="Henrissat B."/>
            <person name="Grigoriev I.V."/>
            <person name="Hibbett D."/>
            <person name="Nagy L.G."/>
            <person name="Martin F.M."/>
        </authorList>
    </citation>
    <scope>NUCLEOTIDE SEQUENCE</scope>
    <source>
        <strain evidence="1">P2</strain>
    </source>
</reference>
<gene>
    <name evidence="1" type="ORF">BDM02DRAFT_3193135</name>
</gene>
<proteinExistence type="predicted"/>
<dbReference type="Proteomes" id="UP000886501">
    <property type="component" value="Unassembled WGS sequence"/>
</dbReference>
<comment type="caution">
    <text evidence="1">The sequence shown here is derived from an EMBL/GenBank/DDBJ whole genome shotgun (WGS) entry which is preliminary data.</text>
</comment>
<evidence type="ECO:0000313" key="1">
    <source>
        <dbReference type="EMBL" id="KAF9642489.1"/>
    </source>
</evidence>
<protein>
    <submittedName>
        <fullName evidence="1">Uncharacterized protein</fullName>
    </submittedName>
</protein>
<keyword evidence="2" id="KW-1185">Reference proteome</keyword>
<name>A0ACB6YYH2_THEGA</name>
<accession>A0ACB6YYH2</accession>
<organism evidence="1 2">
    <name type="scientific">Thelephora ganbajun</name>
    <name type="common">Ganba fungus</name>
    <dbReference type="NCBI Taxonomy" id="370292"/>
    <lineage>
        <taxon>Eukaryota</taxon>
        <taxon>Fungi</taxon>
        <taxon>Dikarya</taxon>
        <taxon>Basidiomycota</taxon>
        <taxon>Agaricomycotina</taxon>
        <taxon>Agaricomycetes</taxon>
        <taxon>Thelephorales</taxon>
        <taxon>Thelephoraceae</taxon>
        <taxon>Thelephora</taxon>
    </lineage>
</organism>
<reference evidence="1" key="1">
    <citation type="submission" date="2019-10" db="EMBL/GenBank/DDBJ databases">
        <authorList>
            <consortium name="DOE Joint Genome Institute"/>
            <person name="Kuo A."/>
            <person name="Miyauchi S."/>
            <person name="Kiss E."/>
            <person name="Drula E."/>
            <person name="Kohler A."/>
            <person name="Sanchez-Garcia M."/>
            <person name="Andreopoulos B."/>
            <person name="Barry K.W."/>
            <person name="Bonito G."/>
            <person name="Buee M."/>
            <person name="Carver A."/>
            <person name="Chen C."/>
            <person name="Cichocki N."/>
            <person name="Clum A."/>
            <person name="Culley D."/>
            <person name="Crous P.W."/>
            <person name="Fauchery L."/>
            <person name="Girlanda M."/>
            <person name="Hayes R."/>
            <person name="Keri Z."/>
            <person name="Labutti K."/>
            <person name="Lipzen A."/>
            <person name="Lombard V."/>
            <person name="Magnuson J."/>
            <person name="Maillard F."/>
            <person name="Morin E."/>
            <person name="Murat C."/>
            <person name="Nolan M."/>
            <person name="Ohm R."/>
            <person name="Pangilinan J."/>
            <person name="Pereira M."/>
            <person name="Perotto S."/>
            <person name="Peter M."/>
            <person name="Riley R."/>
            <person name="Sitrit Y."/>
            <person name="Stielow B."/>
            <person name="Szollosi G."/>
            <person name="Zifcakova L."/>
            <person name="Stursova M."/>
            <person name="Spatafora J.W."/>
            <person name="Tedersoo L."/>
            <person name="Vaario L.-M."/>
            <person name="Yamada A."/>
            <person name="Yan M."/>
            <person name="Wang P."/>
            <person name="Xu J."/>
            <person name="Bruns T."/>
            <person name="Baldrian P."/>
            <person name="Vilgalys R."/>
            <person name="Henrissat B."/>
            <person name="Grigoriev I.V."/>
            <person name="Hibbett D."/>
            <person name="Nagy L.G."/>
            <person name="Martin F.M."/>
        </authorList>
    </citation>
    <scope>NUCLEOTIDE SEQUENCE</scope>
    <source>
        <strain evidence="1">P2</strain>
    </source>
</reference>
<evidence type="ECO:0000313" key="2">
    <source>
        <dbReference type="Proteomes" id="UP000886501"/>
    </source>
</evidence>
<sequence>MHLIESIKGKGVAMNMSTDSGEALHPQTRKHWQRSNHQADTVEDQMLRMEYEKEVILNIRHCIEMYNQQQLFDDNITDKDCTPLETAFKHSHVHLGSCQHGLKLLSYEKVLEETIGFHGFSDSLARFLCDYALVEVYGSDFVGDRFEGHQYCIYWLKVIFTLLNVVHQVLTYWK</sequence>